<sequence length="233" mass="24264">MKKHIFVLLTFAFACLMFTNAKAQTTTRSVSDYTGIECNGPFNVTIKIDGTESLTLDIDAAVEKEVITKVENGILKIEFKNWWKNHRDIKRANVYVSAKSLSYLGSSGSGNAVLAAGSITGQRAKIAVSGSGNLKAAVNAETLQISVSGSGNAVLAGSATAAEIRVSGSGEVNGKQLRVQRVEASISGSGNVDIIADEAVSARISGSGGLSYSGNAQIVNDKHSGSGRISKHD</sequence>
<accession>A0A4Y8S477</accession>
<dbReference type="PANTHER" id="PTHR39200">
    <property type="entry name" value="HYPOTHETICAL EXPORTED PROTEIN"/>
    <property type="match status" value="1"/>
</dbReference>
<evidence type="ECO:0000313" key="4">
    <source>
        <dbReference type="Proteomes" id="UP000297540"/>
    </source>
</evidence>
<feature type="domain" description="Putative auto-transporter adhesin head GIN" evidence="2">
    <location>
        <begin position="32"/>
        <end position="216"/>
    </location>
</feature>
<feature type="signal peptide" evidence="1">
    <location>
        <begin position="1"/>
        <end position="23"/>
    </location>
</feature>
<dbReference type="InterPro" id="IPR021255">
    <property type="entry name" value="DUF2807"/>
</dbReference>
<reference evidence="3 4" key="1">
    <citation type="journal article" date="2017" name="Int. J. Syst. Evol. Microbiol.">
        <title>Mucilaginibacterpsychrotolerans sp. nov., isolated from peatlands.</title>
        <authorList>
            <person name="Deng Y."/>
            <person name="Shen L."/>
            <person name="Xu B."/>
            <person name="Liu Y."/>
            <person name="Gu Z."/>
            <person name="Liu H."/>
            <person name="Zhou Y."/>
        </authorList>
    </citation>
    <scope>NUCLEOTIDE SEQUENCE [LARGE SCALE GENOMIC DNA]</scope>
    <source>
        <strain evidence="3 4">NH7-4</strain>
    </source>
</reference>
<dbReference type="EMBL" id="SOZE01000045">
    <property type="protein sequence ID" value="TFF33435.1"/>
    <property type="molecule type" value="Genomic_DNA"/>
</dbReference>
<protein>
    <submittedName>
        <fullName evidence="3">DUF2807 domain-containing protein</fullName>
    </submittedName>
</protein>
<dbReference type="Gene3D" id="2.160.20.120">
    <property type="match status" value="1"/>
</dbReference>
<comment type="caution">
    <text evidence="3">The sequence shown here is derived from an EMBL/GenBank/DDBJ whole genome shotgun (WGS) entry which is preliminary data.</text>
</comment>
<dbReference type="PROSITE" id="PS51257">
    <property type="entry name" value="PROKAR_LIPOPROTEIN"/>
    <property type="match status" value="1"/>
</dbReference>
<organism evidence="3 4">
    <name type="scientific">Mucilaginibacter psychrotolerans</name>
    <dbReference type="NCBI Taxonomy" id="1524096"/>
    <lineage>
        <taxon>Bacteria</taxon>
        <taxon>Pseudomonadati</taxon>
        <taxon>Bacteroidota</taxon>
        <taxon>Sphingobacteriia</taxon>
        <taxon>Sphingobacteriales</taxon>
        <taxon>Sphingobacteriaceae</taxon>
        <taxon>Mucilaginibacter</taxon>
    </lineage>
</organism>
<dbReference type="RefSeq" id="WP_133228967.1">
    <property type="nucleotide sequence ID" value="NZ_SOZE01000045.1"/>
</dbReference>
<gene>
    <name evidence="3" type="ORF">E2R66_25840</name>
</gene>
<name>A0A4Y8S477_9SPHI</name>
<dbReference type="Proteomes" id="UP000297540">
    <property type="component" value="Unassembled WGS sequence"/>
</dbReference>
<dbReference type="Pfam" id="PF10988">
    <property type="entry name" value="DUF2807"/>
    <property type="match status" value="1"/>
</dbReference>
<keyword evidence="4" id="KW-1185">Reference proteome</keyword>
<feature type="chain" id="PRO_5021458839" evidence="1">
    <location>
        <begin position="24"/>
        <end position="233"/>
    </location>
</feature>
<evidence type="ECO:0000259" key="2">
    <source>
        <dbReference type="Pfam" id="PF10988"/>
    </source>
</evidence>
<keyword evidence="1" id="KW-0732">Signal</keyword>
<proteinExistence type="predicted"/>
<dbReference type="OrthoDB" id="794214at2"/>
<evidence type="ECO:0000256" key="1">
    <source>
        <dbReference type="SAM" id="SignalP"/>
    </source>
</evidence>
<dbReference type="AlphaFoldDB" id="A0A4Y8S477"/>
<dbReference type="PANTHER" id="PTHR39200:SF1">
    <property type="entry name" value="AUTO-TRANSPORTER ADHESIN HEAD GIN DOMAIN-CONTAINING PROTEIN-RELATED"/>
    <property type="match status" value="1"/>
</dbReference>
<evidence type="ECO:0000313" key="3">
    <source>
        <dbReference type="EMBL" id="TFF33435.1"/>
    </source>
</evidence>